<dbReference type="PIRSF" id="PIRSF000876">
    <property type="entry name" value="RR_chemtxs_CheB"/>
    <property type="match status" value="1"/>
</dbReference>
<keyword evidence="2 5" id="KW-0145">Chemotaxis</keyword>
<dbReference type="CDD" id="cd16432">
    <property type="entry name" value="CheB_Rec"/>
    <property type="match status" value="1"/>
</dbReference>
<evidence type="ECO:0000313" key="10">
    <source>
        <dbReference type="EMBL" id="OOV86809.1"/>
    </source>
</evidence>
<dbReference type="InterPro" id="IPR001789">
    <property type="entry name" value="Sig_transdc_resp-reg_receiver"/>
</dbReference>
<dbReference type="SMART" id="SM00448">
    <property type="entry name" value="REC"/>
    <property type="match status" value="1"/>
</dbReference>
<comment type="function">
    <text evidence="5">Involved in chemotaxis. Part of a chemotaxis signal transduction system that modulates chemotaxis in response to various stimuli. Catalyzes the demethylation of specific methylglutamate residues introduced into the chemoreceptors (methyl-accepting chemotaxis proteins or MCP) by CheR. Also mediates the irreversible deamidation of specific glutamine residues to glutamic acid.</text>
</comment>
<dbReference type="Pfam" id="PF00072">
    <property type="entry name" value="Response_reg"/>
    <property type="match status" value="1"/>
</dbReference>
<keyword evidence="11" id="KW-1185">Reference proteome</keyword>
<evidence type="ECO:0000256" key="6">
    <source>
        <dbReference type="PROSITE-ProRule" id="PRU00050"/>
    </source>
</evidence>
<evidence type="ECO:0000256" key="7">
    <source>
        <dbReference type="PROSITE-ProRule" id="PRU00169"/>
    </source>
</evidence>
<evidence type="ECO:0000256" key="5">
    <source>
        <dbReference type="HAMAP-Rule" id="MF_00099"/>
    </source>
</evidence>
<feature type="active site" evidence="5 6">
    <location>
        <position position="289"/>
    </location>
</feature>
<dbReference type="SUPFAM" id="SSF52738">
    <property type="entry name" value="Methylesterase CheB, C-terminal domain"/>
    <property type="match status" value="1"/>
</dbReference>
<dbReference type="PROSITE" id="PS50122">
    <property type="entry name" value="CHEB"/>
    <property type="match status" value="1"/>
</dbReference>
<evidence type="ECO:0000256" key="3">
    <source>
        <dbReference type="ARBA" id="ARBA00022801"/>
    </source>
</evidence>
<dbReference type="InterPro" id="IPR008248">
    <property type="entry name" value="CheB-like"/>
</dbReference>
<dbReference type="InterPro" id="IPR011006">
    <property type="entry name" value="CheY-like_superfamily"/>
</dbReference>
<keyword evidence="1 5" id="KW-0963">Cytoplasm</keyword>
<dbReference type="GO" id="GO:0006935">
    <property type="term" value="P:chemotaxis"/>
    <property type="evidence" value="ECO:0007669"/>
    <property type="project" value="UniProtKB-UniRule"/>
</dbReference>
<evidence type="ECO:0000256" key="4">
    <source>
        <dbReference type="ARBA" id="ARBA00048267"/>
    </source>
</evidence>
<comment type="catalytic activity">
    <reaction evidence="4 5">
        <text>[protein]-L-glutamate 5-O-methyl ester + H2O = L-glutamyl-[protein] + methanol + H(+)</text>
        <dbReference type="Rhea" id="RHEA:23236"/>
        <dbReference type="Rhea" id="RHEA-COMP:10208"/>
        <dbReference type="Rhea" id="RHEA-COMP:10311"/>
        <dbReference type="ChEBI" id="CHEBI:15377"/>
        <dbReference type="ChEBI" id="CHEBI:15378"/>
        <dbReference type="ChEBI" id="CHEBI:17790"/>
        <dbReference type="ChEBI" id="CHEBI:29973"/>
        <dbReference type="ChEBI" id="CHEBI:82795"/>
        <dbReference type="EC" id="3.1.1.61"/>
    </reaction>
</comment>
<feature type="domain" description="Response regulatory" evidence="8">
    <location>
        <begin position="3"/>
        <end position="120"/>
    </location>
</feature>
<proteinExistence type="inferred from homology"/>
<comment type="PTM">
    <text evidence="5">Phosphorylated by CheA. Phosphorylation of the N-terminal regulatory domain activates the methylesterase activity.</text>
</comment>
<dbReference type="CDD" id="cd17541">
    <property type="entry name" value="REC_CheB-like"/>
    <property type="match status" value="1"/>
</dbReference>
<evidence type="ECO:0000259" key="9">
    <source>
        <dbReference type="PROSITE" id="PS50122"/>
    </source>
</evidence>
<dbReference type="GO" id="GO:0005737">
    <property type="term" value="C:cytoplasm"/>
    <property type="evidence" value="ECO:0007669"/>
    <property type="project" value="UniProtKB-SubCell"/>
</dbReference>
<dbReference type="Gene3D" id="3.40.50.180">
    <property type="entry name" value="Methylesterase CheB, C-terminal domain"/>
    <property type="match status" value="1"/>
</dbReference>
<dbReference type="AlphaFoldDB" id="A0A1T1HAC6"/>
<evidence type="ECO:0000313" key="11">
    <source>
        <dbReference type="Proteomes" id="UP000190064"/>
    </source>
</evidence>
<dbReference type="EC" id="3.5.1.44" evidence="5"/>
<comment type="subcellular location">
    <subcellularLocation>
        <location evidence="5">Cytoplasm</location>
    </subcellularLocation>
</comment>
<dbReference type="NCBIfam" id="NF009206">
    <property type="entry name" value="PRK12555.1"/>
    <property type="match status" value="1"/>
</dbReference>
<protein>
    <recommendedName>
        <fullName evidence="5">Protein-glutamate methylesterase/protein-glutamine glutaminase</fullName>
        <ecNumber evidence="5">3.1.1.61</ecNumber>
        <ecNumber evidence="5">3.5.1.44</ecNumber>
    </recommendedName>
</protein>
<dbReference type="PROSITE" id="PS50110">
    <property type="entry name" value="RESPONSE_REGULATORY"/>
    <property type="match status" value="1"/>
</dbReference>
<dbReference type="Proteomes" id="UP000190064">
    <property type="component" value="Unassembled WGS sequence"/>
</dbReference>
<dbReference type="EMBL" id="MTSD02000004">
    <property type="protein sequence ID" value="OOV86809.1"/>
    <property type="molecule type" value="Genomic_DNA"/>
</dbReference>
<dbReference type="SUPFAM" id="SSF52172">
    <property type="entry name" value="CheY-like"/>
    <property type="match status" value="1"/>
</dbReference>
<feature type="domain" description="CheB-type methylesterase" evidence="9">
    <location>
        <begin position="156"/>
        <end position="346"/>
    </location>
</feature>
<feature type="active site" evidence="5 6">
    <location>
        <position position="194"/>
    </location>
</feature>
<evidence type="ECO:0000259" key="8">
    <source>
        <dbReference type="PROSITE" id="PS50110"/>
    </source>
</evidence>
<keyword evidence="3 5" id="KW-0378">Hydrolase</keyword>
<accession>A0A1T1HAC6</accession>
<dbReference type="InterPro" id="IPR000673">
    <property type="entry name" value="Sig_transdc_resp-reg_Me-estase"/>
</dbReference>
<dbReference type="NCBIfam" id="NF001965">
    <property type="entry name" value="PRK00742.1"/>
    <property type="match status" value="1"/>
</dbReference>
<dbReference type="RefSeq" id="WP_078319860.1">
    <property type="nucleotide sequence ID" value="NZ_FXTS01000005.1"/>
</dbReference>
<dbReference type="Gene3D" id="3.40.50.2300">
    <property type="match status" value="1"/>
</dbReference>
<comment type="similarity">
    <text evidence="5">Belongs to the CheB family.</text>
</comment>
<dbReference type="HAMAP" id="MF_00099">
    <property type="entry name" value="CheB_chemtxs"/>
    <property type="match status" value="1"/>
</dbReference>
<reference evidence="10" key="1">
    <citation type="submission" date="2017-02" db="EMBL/GenBank/DDBJ databases">
        <title>Draft Genome Sequence of the Salt Water Bacterium Oceanospirillum linum ATCC 11336.</title>
        <authorList>
            <person name="Trachtenberg A.M."/>
            <person name="Carney J.G."/>
            <person name="Linnane J.D."/>
            <person name="Rheaume B.A."/>
            <person name="Pitts N.L."/>
            <person name="Mykles D.L."/>
            <person name="Maclea K.S."/>
        </authorList>
    </citation>
    <scope>NUCLEOTIDE SEQUENCE [LARGE SCALE GENOMIC DNA]</scope>
    <source>
        <strain evidence="10">ATCC 11336</strain>
    </source>
</reference>
<comment type="domain">
    <text evidence="5">Contains a C-terminal catalytic domain, and an N-terminal region which modulates catalytic activity.</text>
</comment>
<organism evidence="10 11">
    <name type="scientific">Oceanospirillum linum</name>
    <dbReference type="NCBI Taxonomy" id="966"/>
    <lineage>
        <taxon>Bacteria</taxon>
        <taxon>Pseudomonadati</taxon>
        <taxon>Pseudomonadota</taxon>
        <taxon>Gammaproteobacteria</taxon>
        <taxon>Oceanospirillales</taxon>
        <taxon>Oceanospirillaceae</taxon>
        <taxon>Oceanospirillum</taxon>
    </lineage>
</organism>
<dbReference type="EC" id="3.1.1.61" evidence="5"/>
<evidence type="ECO:0000256" key="1">
    <source>
        <dbReference type="ARBA" id="ARBA00022490"/>
    </source>
</evidence>
<comment type="caution">
    <text evidence="10">The sequence shown here is derived from an EMBL/GenBank/DDBJ whole genome shotgun (WGS) entry which is preliminary data.</text>
</comment>
<name>A0A1T1HAC6_OCELI</name>
<dbReference type="PANTHER" id="PTHR42872">
    <property type="entry name" value="PROTEIN-GLUTAMATE METHYLESTERASE/PROTEIN-GLUTAMINE GLUTAMINASE"/>
    <property type="match status" value="1"/>
</dbReference>
<dbReference type="InterPro" id="IPR035909">
    <property type="entry name" value="CheB_C"/>
</dbReference>
<keyword evidence="5 7" id="KW-0597">Phosphoprotein</keyword>
<dbReference type="GO" id="GO:0050568">
    <property type="term" value="F:protein-glutamine glutaminase activity"/>
    <property type="evidence" value="ECO:0007669"/>
    <property type="project" value="UniProtKB-UniRule"/>
</dbReference>
<feature type="active site" evidence="5 6">
    <location>
        <position position="168"/>
    </location>
</feature>
<gene>
    <name evidence="5" type="primary">cheB</name>
    <name evidence="10" type="ORF">BTA35_0210945</name>
</gene>
<evidence type="ECO:0000256" key="2">
    <source>
        <dbReference type="ARBA" id="ARBA00022500"/>
    </source>
</evidence>
<sequence length="346" mass="37840">MIEVVIVDDSALIRNLLKEIISEQDDMTVTGLARDPYEAREVIRQVNPDVITLDVEMPRMDGLDFLEKLMRLRPTPVVMISTMTTVGSDTTIRALELGALDFIPKPKVGVSGELKQYSDIICDKIRIAAQAGPHLNNIRKNKNNQLTTDKPILFSPNALSKIIAIGASTGGTEAIKNLLMPLPVHSPAIVITQHMPPGFTHTFAERMNSLTRLNVKEAEDGDILAPGHVFIAPGDRHLKVEEEGEHFIVKLDSGPAVNRHKPSVDVLFDSLVRYGRNVAAVILTGMGADGAQGLKRLRDAGARTFGQDEASCVVYGMPKAAERLGAVEFVYPLELIPVQLARTMNK</sequence>
<feature type="modified residue" description="4-aspartylphosphate" evidence="5 7">
    <location>
        <position position="54"/>
    </location>
</feature>
<dbReference type="Pfam" id="PF01339">
    <property type="entry name" value="CheB_methylest"/>
    <property type="match status" value="1"/>
</dbReference>
<dbReference type="STRING" id="966.BTA35_0210945"/>
<dbReference type="GO" id="GO:0000156">
    <property type="term" value="F:phosphorelay response regulator activity"/>
    <property type="evidence" value="ECO:0007669"/>
    <property type="project" value="InterPro"/>
</dbReference>
<dbReference type="GO" id="GO:0008984">
    <property type="term" value="F:protein-glutamate methylesterase activity"/>
    <property type="evidence" value="ECO:0007669"/>
    <property type="project" value="UniProtKB-UniRule"/>
</dbReference>
<dbReference type="PANTHER" id="PTHR42872:SF6">
    <property type="entry name" value="PROTEIN-GLUTAMATE METHYLESTERASE_PROTEIN-GLUTAMINE GLUTAMINASE"/>
    <property type="match status" value="1"/>
</dbReference>
<comment type="catalytic activity">
    <reaction evidence="5">
        <text>L-glutaminyl-[protein] + H2O = L-glutamyl-[protein] + NH4(+)</text>
        <dbReference type="Rhea" id="RHEA:16441"/>
        <dbReference type="Rhea" id="RHEA-COMP:10207"/>
        <dbReference type="Rhea" id="RHEA-COMP:10208"/>
        <dbReference type="ChEBI" id="CHEBI:15377"/>
        <dbReference type="ChEBI" id="CHEBI:28938"/>
        <dbReference type="ChEBI" id="CHEBI:29973"/>
        <dbReference type="ChEBI" id="CHEBI:30011"/>
        <dbReference type="EC" id="3.5.1.44"/>
    </reaction>
</comment>